<dbReference type="PROSITE" id="PS50222">
    <property type="entry name" value="EF_HAND_2"/>
    <property type="match status" value="2"/>
</dbReference>
<dbReference type="Pfam" id="PF13499">
    <property type="entry name" value="EF-hand_7"/>
    <property type="match status" value="1"/>
</dbReference>
<proteinExistence type="predicted"/>
<dbReference type="OrthoDB" id="3530529at2"/>
<dbReference type="InterPro" id="IPR011992">
    <property type="entry name" value="EF-hand-dom_pair"/>
</dbReference>
<evidence type="ECO:0000259" key="3">
    <source>
        <dbReference type="PROSITE" id="PS50222"/>
    </source>
</evidence>
<dbReference type="EMBL" id="WBMT01000004">
    <property type="protein sequence ID" value="KAB2350069.1"/>
    <property type="molecule type" value="Genomic_DNA"/>
</dbReference>
<dbReference type="SMART" id="SM00054">
    <property type="entry name" value="EFh"/>
    <property type="match status" value="3"/>
</dbReference>
<feature type="domain" description="EF-hand" evidence="3">
    <location>
        <begin position="127"/>
        <end position="162"/>
    </location>
</feature>
<dbReference type="InterPro" id="IPR002048">
    <property type="entry name" value="EF_hand_dom"/>
</dbReference>
<evidence type="ECO:0000313" key="4">
    <source>
        <dbReference type="EMBL" id="KAB2350069.1"/>
    </source>
</evidence>
<dbReference type="RefSeq" id="WP_151559656.1">
    <property type="nucleotide sequence ID" value="NZ_WBMT01000004.1"/>
</dbReference>
<dbReference type="PANTHER" id="PTHR45942">
    <property type="entry name" value="PROTEIN PHOSPATASE 3 REGULATORY SUBUNIT B ALPHA ISOFORM TYPE 1"/>
    <property type="match status" value="1"/>
</dbReference>
<dbReference type="Proteomes" id="UP000468735">
    <property type="component" value="Unassembled WGS sequence"/>
</dbReference>
<reference evidence="4 5" key="1">
    <citation type="submission" date="2019-09" db="EMBL/GenBank/DDBJ databases">
        <title>Actinomadura physcomitrii sp. nov., a novel actinomycete isolated from moss [Physcomitrium sphaericum (Ludw) Fuernr].</title>
        <authorList>
            <person name="Zhuang X."/>
            <person name="Liu C."/>
        </authorList>
    </citation>
    <scope>NUCLEOTIDE SEQUENCE [LARGE SCALE GENOMIC DNA]</scope>
    <source>
        <strain evidence="4 5">HMC1</strain>
    </source>
</reference>
<evidence type="ECO:0000256" key="2">
    <source>
        <dbReference type="ARBA" id="ARBA00022737"/>
    </source>
</evidence>
<dbReference type="AlphaFoldDB" id="A0A6H9YY44"/>
<evidence type="ECO:0000313" key="5">
    <source>
        <dbReference type="Proteomes" id="UP000468735"/>
    </source>
</evidence>
<sequence length="169" mass="18521">MNPHVQARLKNSFIVFDSDANGYLQRADFERMARRVTRVMGQQEGSAKAQAVLDGHLRFWAGLAAEADSDHDAKISFDEYARRSFGPGSFTAHVQPLAKSIAALADTDNDGQISKQEFIALLCAVGFNAADYSDFFQTLDSDGDGAITIEQFVAMLEDFYTNSNPAAQN</sequence>
<feature type="domain" description="EF-hand" evidence="3">
    <location>
        <begin position="4"/>
        <end position="39"/>
    </location>
</feature>
<evidence type="ECO:0000256" key="1">
    <source>
        <dbReference type="ARBA" id="ARBA00022723"/>
    </source>
</evidence>
<accession>A0A6H9YY44</accession>
<dbReference type="Pfam" id="PF13833">
    <property type="entry name" value="EF-hand_8"/>
    <property type="match status" value="1"/>
</dbReference>
<dbReference type="PROSITE" id="PS00018">
    <property type="entry name" value="EF_HAND_1"/>
    <property type="match status" value="1"/>
</dbReference>
<dbReference type="Pfam" id="PF13202">
    <property type="entry name" value="EF-hand_5"/>
    <property type="match status" value="1"/>
</dbReference>
<dbReference type="InterPro" id="IPR018247">
    <property type="entry name" value="EF_Hand_1_Ca_BS"/>
</dbReference>
<comment type="caution">
    <text evidence="4">The sequence shown here is derived from an EMBL/GenBank/DDBJ whole genome shotgun (WGS) entry which is preliminary data.</text>
</comment>
<keyword evidence="5" id="KW-1185">Reference proteome</keyword>
<organism evidence="4 5">
    <name type="scientific">Actinomadura rudentiformis</name>
    <dbReference type="NCBI Taxonomy" id="359158"/>
    <lineage>
        <taxon>Bacteria</taxon>
        <taxon>Bacillati</taxon>
        <taxon>Actinomycetota</taxon>
        <taxon>Actinomycetes</taxon>
        <taxon>Streptosporangiales</taxon>
        <taxon>Thermomonosporaceae</taxon>
        <taxon>Actinomadura</taxon>
    </lineage>
</organism>
<gene>
    <name evidence="4" type="ORF">F8566_09630</name>
</gene>
<protein>
    <recommendedName>
        <fullName evidence="3">EF-hand domain-containing protein</fullName>
    </recommendedName>
</protein>
<dbReference type="Gene3D" id="1.10.238.10">
    <property type="entry name" value="EF-hand"/>
    <property type="match status" value="1"/>
</dbReference>
<dbReference type="GO" id="GO:0005509">
    <property type="term" value="F:calcium ion binding"/>
    <property type="evidence" value="ECO:0007669"/>
    <property type="project" value="InterPro"/>
</dbReference>
<name>A0A6H9YY44_9ACTN</name>
<keyword evidence="2" id="KW-0677">Repeat</keyword>
<keyword evidence="1" id="KW-0479">Metal-binding</keyword>
<dbReference type="SUPFAM" id="SSF47473">
    <property type="entry name" value="EF-hand"/>
    <property type="match status" value="1"/>
</dbReference>